<dbReference type="GO" id="GO:0046353">
    <property type="term" value="F:aminoglycoside 3-N-acetyltransferase activity"/>
    <property type="evidence" value="ECO:0007669"/>
    <property type="project" value="UniProtKB-EC"/>
</dbReference>
<dbReference type="SUPFAM" id="SSF110710">
    <property type="entry name" value="TTHA0583/YokD-like"/>
    <property type="match status" value="1"/>
</dbReference>
<dbReference type="Proteomes" id="UP000198564">
    <property type="component" value="Unassembled WGS sequence"/>
</dbReference>
<dbReference type="STRING" id="1130080.SAMN04488113_13118"/>
<evidence type="ECO:0000256" key="3">
    <source>
        <dbReference type="ARBA" id="ARBA00023315"/>
    </source>
</evidence>
<dbReference type="GO" id="GO:0046677">
    <property type="term" value="P:response to antibiotic"/>
    <property type="evidence" value="ECO:0007669"/>
    <property type="project" value="UniProtKB-KW"/>
</dbReference>
<keyword evidence="2 4" id="KW-0808">Transferase</keyword>
<dbReference type="AlphaFoldDB" id="A0A1H6UR38"/>
<evidence type="ECO:0000313" key="5">
    <source>
        <dbReference type="EMBL" id="SEI90525.1"/>
    </source>
</evidence>
<keyword evidence="4" id="KW-0046">Antibiotic resistance</keyword>
<name>A0A1H6UR38_9LACT</name>
<dbReference type="InterPro" id="IPR028345">
    <property type="entry name" value="Antibiotic_NAT-like"/>
</dbReference>
<accession>A0A1H6UR38</accession>
<dbReference type="PANTHER" id="PTHR11104">
    <property type="entry name" value="AMINOGLYCOSIDE N3-ACETYLTRANSFERASE"/>
    <property type="match status" value="1"/>
</dbReference>
<evidence type="ECO:0000256" key="1">
    <source>
        <dbReference type="ARBA" id="ARBA00006383"/>
    </source>
</evidence>
<dbReference type="InterPro" id="IPR003679">
    <property type="entry name" value="Amioglycoside_AcTrfase"/>
</dbReference>
<dbReference type="RefSeq" id="WP_091635696.1">
    <property type="nucleotide sequence ID" value="NZ_FNYW01000031.1"/>
</dbReference>
<dbReference type="Pfam" id="PF02522">
    <property type="entry name" value="Antibiotic_NAT"/>
    <property type="match status" value="1"/>
</dbReference>
<reference evidence="6" key="1">
    <citation type="submission" date="2016-10" db="EMBL/GenBank/DDBJ databases">
        <authorList>
            <person name="Varghese N."/>
            <person name="Submissions S."/>
        </authorList>
    </citation>
    <scope>NUCLEOTIDE SEQUENCE [LARGE SCALE GENOMIC DNA]</scope>
    <source>
        <strain evidence="6">DSM 25751</strain>
    </source>
</reference>
<dbReference type="EC" id="2.3.1.-" evidence="4"/>
<evidence type="ECO:0000313" key="6">
    <source>
        <dbReference type="Proteomes" id="UP000198564"/>
    </source>
</evidence>
<dbReference type="EMBL" id="FNYW01000031">
    <property type="protein sequence ID" value="SEI90525.1"/>
    <property type="molecule type" value="Genomic_DNA"/>
</dbReference>
<gene>
    <name evidence="5" type="ORF">SAMN04488113_13118</name>
</gene>
<comment type="catalytic activity">
    <reaction evidence="4">
        <text>a 2-deoxystreptamine antibiotic + acetyl-CoA = an N(3)-acetyl-2-deoxystreptamine antibiotic + CoA + H(+)</text>
        <dbReference type="Rhea" id="RHEA:12665"/>
        <dbReference type="ChEBI" id="CHEBI:15378"/>
        <dbReference type="ChEBI" id="CHEBI:57287"/>
        <dbReference type="ChEBI" id="CHEBI:57288"/>
        <dbReference type="ChEBI" id="CHEBI:57921"/>
        <dbReference type="ChEBI" id="CHEBI:77452"/>
        <dbReference type="EC" id="2.3.1.81"/>
    </reaction>
</comment>
<sequence>MHTKTSLMDDLKQLNIKKQGTLLVHSSYKSIGDVKGGPATVLDSLSRYMKEGLLVLPTHTWDYINKDNAVFHVLESPSNVGMLTEKFRKRKGVYRSEHPTHSVAALGQDAKYFTENEYRHETPCARASVWGKLLDRKAQILLIGVDLTKNTFMHGIEEWVNTPGRITDTYTDLYSILYSGEKVHVPSRRHCGSSSSEHYWKVEDLLLEEGAMRKGTFGDASVRILDAEKTALLLSELLVINPALFSTNEPLTDTWRYYFHD</sequence>
<keyword evidence="6" id="KW-1185">Reference proteome</keyword>
<comment type="similarity">
    <text evidence="1 4">Belongs to the antibiotic N-acetyltransferase family.</text>
</comment>
<organism evidence="5 6">
    <name type="scientific">Alkalibacterium gilvum</name>
    <dbReference type="NCBI Taxonomy" id="1130080"/>
    <lineage>
        <taxon>Bacteria</taxon>
        <taxon>Bacillati</taxon>
        <taxon>Bacillota</taxon>
        <taxon>Bacilli</taxon>
        <taxon>Lactobacillales</taxon>
        <taxon>Carnobacteriaceae</taxon>
        <taxon>Alkalibacterium</taxon>
    </lineage>
</organism>
<dbReference type="PANTHER" id="PTHR11104:SF0">
    <property type="entry name" value="SPBETA PROPHAGE-DERIVED AMINOGLYCOSIDE N(3')-ACETYLTRANSFERASE-LIKE PROTEIN YOKD"/>
    <property type="match status" value="1"/>
</dbReference>
<dbReference type="OrthoDB" id="7330654at2"/>
<proteinExistence type="inferred from homology"/>
<keyword evidence="3 4" id="KW-0012">Acyltransferase</keyword>
<evidence type="ECO:0000256" key="2">
    <source>
        <dbReference type="ARBA" id="ARBA00022679"/>
    </source>
</evidence>
<evidence type="ECO:0000256" key="4">
    <source>
        <dbReference type="RuleBase" id="RU365031"/>
    </source>
</evidence>
<protein>
    <recommendedName>
        <fullName evidence="4">Aminoglycoside N(3)-acetyltransferase</fullName>
        <ecNumber evidence="4">2.3.1.-</ecNumber>
    </recommendedName>
</protein>